<dbReference type="Proteomes" id="UP000260351">
    <property type="component" value="Unassembled WGS sequence"/>
</dbReference>
<dbReference type="InterPro" id="IPR006696">
    <property type="entry name" value="DUF423"/>
</dbReference>
<dbReference type="AlphaFoldDB" id="A0A3E1K654"/>
<evidence type="ECO:0000256" key="2">
    <source>
        <dbReference type="ARBA" id="ARBA00009694"/>
    </source>
</evidence>
<organism evidence="8 9">
    <name type="scientific">Wenzhouxiangella sediminis</name>
    <dbReference type="NCBI Taxonomy" id="1792836"/>
    <lineage>
        <taxon>Bacteria</taxon>
        <taxon>Pseudomonadati</taxon>
        <taxon>Pseudomonadota</taxon>
        <taxon>Gammaproteobacteria</taxon>
        <taxon>Chromatiales</taxon>
        <taxon>Wenzhouxiangellaceae</taxon>
        <taxon>Wenzhouxiangella</taxon>
    </lineage>
</organism>
<evidence type="ECO:0000313" key="8">
    <source>
        <dbReference type="EMBL" id="RFF29144.1"/>
    </source>
</evidence>
<keyword evidence="3 6" id="KW-0812">Transmembrane</keyword>
<evidence type="ECO:0000256" key="1">
    <source>
        <dbReference type="ARBA" id="ARBA00004141"/>
    </source>
</evidence>
<evidence type="ECO:0000256" key="7">
    <source>
        <dbReference type="SAM" id="SignalP"/>
    </source>
</evidence>
<evidence type="ECO:0000256" key="3">
    <source>
        <dbReference type="ARBA" id="ARBA00022692"/>
    </source>
</evidence>
<gene>
    <name evidence="8" type="ORF">DZC52_14940</name>
</gene>
<dbReference type="EMBL" id="QUZK01000052">
    <property type="protein sequence ID" value="RFF29144.1"/>
    <property type="molecule type" value="Genomic_DNA"/>
</dbReference>
<dbReference type="Pfam" id="PF04241">
    <property type="entry name" value="DUF423"/>
    <property type="match status" value="1"/>
</dbReference>
<feature type="transmembrane region" description="Helical" evidence="6">
    <location>
        <begin position="43"/>
        <end position="61"/>
    </location>
</feature>
<dbReference type="RefSeq" id="WP_116651950.1">
    <property type="nucleotide sequence ID" value="NZ_QUZK01000052.1"/>
</dbReference>
<name>A0A3E1K654_9GAMM</name>
<feature type="transmembrane region" description="Helical" evidence="6">
    <location>
        <begin position="103"/>
        <end position="123"/>
    </location>
</feature>
<evidence type="ECO:0000256" key="5">
    <source>
        <dbReference type="ARBA" id="ARBA00023136"/>
    </source>
</evidence>
<dbReference type="OrthoDB" id="9802121at2"/>
<proteinExistence type="inferred from homology"/>
<keyword evidence="7" id="KW-0732">Signal</keyword>
<dbReference type="PANTHER" id="PTHR43461">
    <property type="entry name" value="TRANSMEMBRANE PROTEIN 256"/>
    <property type="match status" value="1"/>
</dbReference>
<keyword evidence="5 6" id="KW-0472">Membrane</keyword>
<protein>
    <submittedName>
        <fullName evidence="8">DUF423 domain-containing protein</fullName>
    </submittedName>
</protein>
<feature type="transmembrane region" description="Helical" evidence="6">
    <location>
        <begin position="73"/>
        <end position="91"/>
    </location>
</feature>
<comment type="similarity">
    <text evidence="2">Belongs to the UPF0382 family.</text>
</comment>
<dbReference type="GO" id="GO:0005886">
    <property type="term" value="C:plasma membrane"/>
    <property type="evidence" value="ECO:0007669"/>
    <property type="project" value="TreeGrafter"/>
</dbReference>
<accession>A0A3E1K654</accession>
<evidence type="ECO:0000313" key="9">
    <source>
        <dbReference type="Proteomes" id="UP000260351"/>
    </source>
</evidence>
<evidence type="ECO:0000256" key="6">
    <source>
        <dbReference type="SAM" id="Phobius"/>
    </source>
</evidence>
<comment type="subcellular location">
    <subcellularLocation>
        <location evidence="1">Membrane</location>
        <topology evidence="1">Multi-pass membrane protein</topology>
    </subcellularLocation>
</comment>
<reference evidence="8 9" key="1">
    <citation type="submission" date="2018-08" db="EMBL/GenBank/DDBJ databases">
        <title>Wenzhouxiangella salilacus sp. nov., a novel bacterium isolated from a saline lake in Xinjiang Province, China.</title>
        <authorList>
            <person name="Han S."/>
        </authorList>
    </citation>
    <scope>NUCLEOTIDE SEQUENCE [LARGE SCALE GENOMIC DNA]</scope>
    <source>
        <strain evidence="8 9">XDB06</strain>
    </source>
</reference>
<sequence length="135" mass="13905">MHVSLFTGAILGLLAVVAGAATGHGPVAGLDEESMRSLMTAVRYHEFGAVMIVATGLAAALADSGRAAFRLGLSSWLFVAGTLLFSFSIYARLLLGLDWLSPVTPLGGMCHMVGWIALGWAALSGMTRGSSPPEG</sequence>
<feature type="signal peptide" evidence="7">
    <location>
        <begin position="1"/>
        <end position="20"/>
    </location>
</feature>
<dbReference type="PANTHER" id="PTHR43461:SF1">
    <property type="entry name" value="TRANSMEMBRANE PROTEIN 256"/>
    <property type="match status" value="1"/>
</dbReference>
<feature type="chain" id="PRO_5017790532" evidence="7">
    <location>
        <begin position="21"/>
        <end position="135"/>
    </location>
</feature>
<keyword evidence="9" id="KW-1185">Reference proteome</keyword>
<evidence type="ECO:0000256" key="4">
    <source>
        <dbReference type="ARBA" id="ARBA00022989"/>
    </source>
</evidence>
<keyword evidence="4 6" id="KW-1133">Transmembrane helix</keyword>
<comment type="caution">
    <text evidence="8">The sequence shown here is derived from an EMBL/GenBank/DDBJ whole genome shotgun (WGS) entry which is preliminary data.</text>
</comment>